<gene>
    <name evidence="2" type="ORF">LCGC14_0772570</name>
</gene>
<sequence>MNQATVRLLEDYYNAFNRADMDAFLAMLTDDVIHDVNQSGREIGKEAFAKFMDRMNAHYKEHIADISITTNEEGDRAAVEFTVLGEYLSTDEGLPEAAGQTYRLPAGAFFVIRDGKVARITNYYNLEDWIAQVAG</sequence>
<dbReference type="Pfam" id="PF12680">
    <property type="entry name" value="SnoaL_2"/>
    <property type="match status" value="1"/>
</dbReference>
<name>A0A0F9SHW4_9ZZZZ</name>
<dbReference type="NCBIfam" id="TIGR02096">
    <property type="entry name" value="ketosteroid isomerase-related protein"/>
    <property type="match status" value="1"/>
</dbReference>
<protein>
    <recommendedName>
        <fullName evidence="1">SnoaL-like domain-containing protein</fullName>
    </recommendedName>
</protein>
<reference evidence="2" key="1">
    <citation type="journal article" date="2015" name="Nature">
        <title>Complex archaea that bridge the gap between prokaryotes and eukaryotes.</title>
        <authorList>
            <person name="Spang A."/>
            <person name="Saw J.H."/>
            <person name="Jorgensen S.L."/>
            <person name="Zaremba-Niedzwiedzka K."/>
            <person name="Martijn J."/>
            <person name="Lind A.E."/>
            <person name="van Eijk R."/>
            <person name="Schleper C."/>
            <person name="Guy L."/>
            <person name="Ettema T.J."/>
        </authorList>
    </citation>
    <scope>NUCLEOTIDE SEQUENCE</scope>
</reference>
<dbReference type="InterPro" id="IPR032710">
    <property type="entry name" value="NTF2-like_dom_sf"/>
</dbReference>
<comment type="caution">
    <text evidence="2">The sequence shown here is derived from an EMBL/GenBank/DDBJ whole genome shotgun (WGS) entry which is preliminary data.</text>
</comment>
<dbReference type="EMBL" id="LAZR01001958">
    <property type="protein sequence ID" value="KKN36551.1"/>
    <property type="molecule type" value="Genomic_DNA"/>
</dbReference>
<dbReference type="AlphaFoldDB" id="A0A0F9SHW4"/>
<evidence type="ECO:0000259" key="1">
    <source>
        <dbReference type="Pfam" id="PF12680"/>
    </source>
</evidence>
<feature type="domain" description="SnoaL-like" evidence="1">
    <location>
        <begin position="10"/>
        <end position="120"/>
    </location>
</feature>
<dbReference type="CDD" id="cd00531">
    <property type="entry name" value="NTF2_like"/>
    <property type="match status" value="1"/>
</dbReference>
<evidence type="ECO:0000313" key="2">
    <source>
        <dbReference type="EMBL" id="KKN36551.1"/>
    </source>
</evidence>
<organism evidence="2">
    <name type="scientific">marine sediment metagenome</name>
    <dbReference type="NCBI Taxonomy" id="412755"/>
    <lineage>
        <taxon>unclassified sequences</taxon>
        <taxon>metagenomes</taxon>
        <taxon>ecological metagenomes</taxon>
    </lineage>
</organism>
<dbReference type="InterPro" id="IPR011721">
    <property type="entry name" value="CHP02096"/>
</dbReference>
<dbReference type="InterPro" id="IPR037401">
    <property type="entry name" value="SnoaL-like"/>
</dbReference>
<proteinExistence type="predicted"/>
<dbReference type="SUPFAM" id="SSF54427">
    <property type="entry name" value="NTF2-like"/>
    <property type="match status" value="1"/>
</dbReference>
<accession>A0A0F9SHW4</accession>
<dbReference type="Gene3D" id="3.10.450.50">
    <property type="match status" value="1"/>
</dbReference>